<comment type="similarity">
    <text evidence="6">Belongs to the archaeal Rpo3/eukaryotic RPB3 RNA polymerase subunit family.</text>
</comment>
<dbReference type="SUPFAM" id="SSF55257">
    <property type="entry name" value="RBP11-like subunits of RNA polymerase"/>
    <property type="match status" value="1"/>
</dbReference>
<dbReference type="InterPro" id="IPR011262">
    <property type="entry name" value="DNA-dir_RNA_pol_insert"/>
</dbReference>
<dbReference type="Gene3D" id="2.170.120.12">
    <property type="entry name" value="DNA-directed RNA polymerase, insert domain"/>
    <property type="match status" value="1"/>
</dbReference>
<dbReference type="PANTHER" id="PTHR11800">
    <property type="entry name" value="DNA-DIRECTED RNA POLYMERASE"/>
    <property type="match status" value="1"/>
</dbReference>
<dbReference type="NCBIfam" id="NF001988">
    <property type="entry name" value="PRK00783.1"/>
    <property type="match status" value="1"/>
</dbReference>
<dbReference type="InterPro" id="IPR011263">
    <property type="entry name" value="DNA-dir_RNA_pol_RpoA/D/Rpb3"/>
</dbReference>
<organism evidence="9 10">
    <name type="scientific">Aspergillus fumigatus (strain CBS 144.89 / FGSC A1163 / CEA10)</name>
    <name type="common">Neosartorya fumigata</name>
    <dbReference type="NCBI Taxonomy" id="451804"/>
    <lineage>
        <taxon>Eukaryota</taxon>
        <taxon>Fungi</taxon>
        <taxon>Dikarya</taxon>
        <taxon>Ascomycota</taxon>
        <taxon>Pezizomycotina</taxon>
        <taxon>Eurotiomycetes</taxon>
        <taxon>Eurotiomycetidae</taxon>
        <taxon>Eurotiales</taxon>
        <taxon>Aspergillaceae</taxon>
        <taxon>Aspergillus</taxon>
        <taxon>Aspergillus subgen. Fumigati</taxon>
    </lineage>
</organism>
<gene>
    <name evidence="9" type="ORF">AFUB_029350</name>
</gene>
<dbReference type="SMART" id="SM00662">
    <property type="entry name" value="RPOLD"/>
    <property type="match status" value="1"/>
</dbReference>
<dbReference type="FunFam" id="3.30.1360.10:FF:000005">
    <property type="entry name" value="Dna-directed rna polymerases i and iii subunit"/>
    <property type="match status" value="1"/>
</dbReference>
<dbReference type="GO" id="GO:0046983">
    <property type="term" value="F:protein dimerization activity"/>
    <property type="evidence" value="ECO:0007669"/>
    <property type="project" value="InterPro"/>
</dbReference>
<dbReference type="SUPFAM" id="SSF56553">
    <property type="entry name" value="Insert subdomain of RNA polymerase alpha subunit"/>
    <property type="match status" value="1"/>
</dbReference>
<dbReference type="GO" id="GO:0042797">
    <property type="term" value="P:tRNA transcription by RNA polymerase III"/>
    <property type="evidence" value="ECO:0007669"/>
    <property type="project" value="EnsemblFungi"/>
</dbReference>
<evidence type="ECO:0000256" key="3">
    <source>
        <dbReference type="ARBA" id="ARBA00022478"/>
    </source>
</evidence>
<accession>B0XTN4</accession>
<keyword evidence="3 9" id="KW-0240">DNA-directed RNA polymerase</keyword>
<evidence type="ECO:0000256" key="7">
    <source>
        <dbReference type="ARBA" id="ARBA00081520"/>
    </source>
</evidence>
<evidence type="ECO:0000256" key="1">
    <source>
        <dbReference type="ARBA" id="ARBA00004123"/>
    </source>
</evidence>
<dbReference type="EMBL" id="DS499595">
    <property type="protein sequence ID" value="EDP54876.1"/>
    <property type="molecule type" value="Genomic_DNA"/>
</dbReference>
<dbReference type="Gene3D" id="3.30.1360.10">
    <property type="entry name" value="RNA polymerase, RBP11-like subunit"/>
    <property type="match status" value="1"/>
</dbReference>
<dbReference type="InterPro" id="IPR050518">
    <property type="entry name" value="Rpo3/RPB3_RNA_Pol_subunit"/>
</dbReference>
<dbReference type="Pfam" id="PF01000">
    <property type="entry name" value="RNA_pol_A_bac"/>
    <property type="match status" value="1"/>
</dbReference>
<dbReference type="FunFam" id="2.170.120.12:FF:000003">
    <property type="entry name" value="Dna-directed rna polymerases i and iii subunit"/>
    <property type="match status" value="1"/>
</dbReference>
<dbReference type="InterPro" id="IPR001514">
    <property type="entry name" value="DNA-dir_RNA_pol_30-40kDasu_CS"/>
</dbReference>
<sequence length="414" mass="46720">MTALNLQKILPLVPKKLSSAYFSIDPLSPQQSIYIVLSATMAPLIPSQEELDRRRIIGINPETVTNIPSTDFPGHWPGESHEWNLEKFKDGFRVEFHRNDPFESSFSLIGLDASIANAFRRILMAEVPTLAIEYVFVHNNTSVIQDEVLASRLGLIPLKGSVEGLNWMRWFKKPTEDDPESGSTPADYNTIVLRLDVECTENPNAAPGEDDPRKLYKNAHVYAKDITFHPVGRQEQFFTGDGAIQPVNPDILIAKLRPGQKIDMELHCIKGIGADHAKFSPVATATYRLMPDIKILRPIIGEDAKKFAKCFPKGVIELEPVTSREAAQKGSEYEGRAGEMKAVVRDPFKDTVSRECLRHEEFQGKVKLGRIRDHFIFNVESTGQFESDYLFLESVKVLKLKCARWKRGLADLMR</sequence>
<dbReference type="GO" id="GO:0003899">
    <property type="term" value="F:DNA-directed RNA polymerase activity"/>
    <property type="evidence" value="ECO:0007669"/>
    <property type="project" value="EnsemblFungi"/>
</dbReference>
<protein>
    <recommendedName>
        <fullName evidence="2">DNA-directed RNA polymerases I and III subunit RPAC1</fullName>
    </recommendedName>
    <alternativeName>
        <fullName evidence="7">DNA-directed RNA polymerases I and III 40 kDa polypeptide</fullName>
    </alternativeName>
</protein>
<dbReference type="Proteomes" id="UP000001699">
    <property type="component" value="Unassembled WGS sequence"/>
</dbReference>
<evidence type="ECO:0000259" key="8">
    <source>
        <dbReference type="SMART" id="SM00662"/>
    </source>
</evidence>
<dbReference type="GO" id="GO:0006363">
    <property type="term" value="P:termination of RNA polymerase I transcription"/>
    <property type="evidence" value="ECO:0007669"/>
    <property type="project" value="EnsemblFungi"/>
</dbReference>
<dbReference type="InterPro" id="IPR022842">
    <property type="entry name" value="RNAP_Rpo3/Rpb3/RPAC1"/>
</dbReference>
<dbReference type="GO" id="GO:0006362">
    <property type="term" value="P:transcription elongation by RNA polymerase I"/>
    <property type="evidence" value="ECO:0007669"/>
    <property type="project" value="EnsemblFungi"/>
</dbReference>
<reference evidence="9 10" key="1">
    <citation type="journal article" date="2008" name="PLoS Genet.">
        <title>Genomic islands in the pathogenic filamentous fungus Aspergillus fumigatus.</title>
        <authorList>
            <person name="Fedorova N.D."/>
            <person name="Khaldi N."/>
            <person name="Joardar V.S."/>
            <person name="Maiti R."/>
            <person name="Amedeo P."/>
            <person name="Anderson M.J."/>
            <person name="Crabtree J."/>
            <person name="Silva J.C."/>
            <person name="Badger J.H."/>
            <person name="Albarraq A."/>
            <person name="Angiuoli S."/>
            <person name="Bussey H."/>
            <person name="Bowyer P."/>
            <person name="Cotty P.J."/>
            <person name="Dyer P.S."/>
            <person name="Egan A."/>
            <person name="Galens K."/>
            <person name="Fraser-Liggett C.M."/>
            <person name="Haas B.J."/>
            <person name="Inman J.M."/>
            <person name="Kent R."/>
            <person name="Lemieux S."/>
            <person name="Malavazi I."/>
            <person name="Orvis J."/>
            <person name="Roemer T."/>
            <person name="Ronning C.M."/>
            <person name="Sundaram J.P."/>
            <person name="Sutton G."/>
            <person name="Turner G."/>
            <person name="Venter J.C."/>
            <person name="White O.R."/>
            <person name="Whitty B.R."/>
            <person name="Youngman P."/>
            <person name="Wolfe K.H."/>
            <person name="Goldman G.H."/>
            <person name="Wortman J.R."/>
            <person name="Jiang B."/>
            <person name="Denning D.W."/>
            <person name="Nierman W.C."/>
        </authorList>
    </citation>
    <scope>NUCLEOTIDE SEQUENCE [LARGE SCALE GENOMIC DNA]</scope>
    <source>
        <strain evidence="10">CBS 144.89 / FGSC A1163 / CEA10</strain>
    </source>
</reference>
<proteinExistence type="inferred from homology"/>
<dbReference type="VEuPathDB" id="FungiDB:AFUB_029350"/>
<name>B0XTN4_ASPFC</name>
<dbReference type="GO" id="GO:0005666">
    <property type="term" value="C:RNA polymerase III complex"/>
    <property type="evidence" value="ECO:0007669"/>
    <property type="project" value="EnsemblFungi"/>
</dbReference>
<dbReference type="InterPro" id="IPR036643">
    <property type="entry name" value="RNApol_insert_sf"/>
</dbReference>
<feature type="domain" description="DNA-directed RNA polymerase RpoA/D/Rpb3-type" evidence="8">
    <location>
        <begin position="103"/>
        <end position="408"/>
    </location>
</feature>
<keyword evidence="10" id="KW-1185">Reference proteome</keyword>
<evidence type="ECO:0000313" key="10">
    <source>
        <dbReference type="Proteomes" id="UP000001699"/>
    </source>
</evidence>
<dbReference type="Pfam" id="PF01193">
    <property type="entry name" value="RNA_pol_L"/>
    <property type="match status" value="1"/>
</dbReference>
<keyword evidence="4" id="KW-0804">Transcription</keyword>
<comment type="subcellular location">
    <subcellularLocation>
        <location evidence="1">Nucleus</location>
    </subcellularLocation>
</comment>
<dbReference type="GO" id="GO:0006361">
    <property type="term" value="P:transcription initiation at RNA polymerase I promoter"/>
    <property type="evidence" value="ECO:0007669"/>
    <property type="project" value="EnsemblFungi"/>
</dbReference>
<dbReference type="InterPro" id="IPR036603">
    <property type="entry name" value="RBP11-like"/>
</dbReference>
<evidence type="ECO:0000313" key="9">
    <source>
        <dbReference type="EMBL" id="EDP54876.1"/>
    </source>
</evidence>
<evidence type="ECO:0000256" key="6">
    <source>
        <dbReference type="ARBA" id="ARBA00025804"/>
    </source>
</evidence>
<dbReference type="AlphaFoldDB" id="B0XTN4"/>
<dbReference type="PhylomeDB" id="B0XTN4"/>
<evidence type="ECO:0000256" key="4">
    <source>
        <dbReference type="ARBA" id="ARBA00023163"/>
    </source>
</evidence>
<dbReference type="HAMAP" id="MF_00320">
    <property type="entry name" value="RNApol_arch_Rpo3"/>
    <property type="match status" value="1"/>
</dbReference>
<dbReference type="InterPro" id="IPR033901">
    <property type="entry name" value="RNAPI/III_AC40"/>
</dbReference>
<evidence type="ECO:0000256" key="2">
    <source>
        <dbReference type="ARBA" id="ARBA00022083"/>
    </source>
</evidence>
<dbReference type="GO" id="GO:0006386">
    <property type="term" value="P:termination of RNA polymerase III transcription"/>
    <property type="evidence" value="ECO:0007669"/>
    <property type="project" value="EnsemblFungi"/>
</dbReference>
<dbReference type="PANTHER" id="PTHR11800:SF13">
    <property type="entry name" value="DNA-DIRECTED RNA POLYMERASES I AND III SUBUNIT RPAC1"/>
    <property type="match status" value="1"/>
</dbReference>
<dbReference type="HOGENOM" id="CLU_038421_0_1_1"/>
<dbReference type="CDD" id="cd07032">
    <property type="entry name" value="RNAP_I_II_AC40"/>
    <property type="match status" value="1"/>
</dbReference>
<dbReference type="PROSITE" id="PS00446">
    <property type="entry name" value="RNA_POL_D_30KD"/>
    <property type="match status" value="1"/>
</dbReference>
<evidence type="ECO:0000256" key="5">
    <source>
        <dbReference type="ARBA" id="ARBA00023242"/>
    </source>
</evidence>
<dbReference type="OrthoDB" id="270173at2759"/>
<dbReference type="GO" id="GO:0003677">
    <property type="term" value="F:DNA binding"/>
    <property type="evidence" value="ECO:0007669"/>
    <property type="project" value="InterPro"/>
</dbReference>
<dbReference type="GO" id="GO:0005736">
    <property type="term" value="C:RNA polymerase I complex"/>
    <property type="evidence" value="ECO:0007669"/>
    <property type="project" value="EnsemblFungi"/>
</dbReference>
<keyword evidence="5" id="KW-0539">Nucleus</keyword>
<dbReference type="GO" id="GO:0006384">
    <property type="term" value="P:transcription initiation at RNA polymerase III promoter"/>
    <property type="evidence" value="ECO:0007669"/>
    <property type="project" value="EnsemblFungi"/>
</dbReference>